<gene>
    <name evidence="6" type="ORF">OL599_12600</name>
</gene>
<keyword evidence="1" id="KW-0805">Transcription regulation</keyword>
<evidence type="ECO:0000259" key="4">
    <source>
        <dbReference type="PROSITE" id="PS51071"/>
    </source>
</evidence>
<dbReference type="InterPro" id="IPR000281">
    <property type="entry name" value="HTH_RpiR"/>
</dbReference>
<evidence type="ECO:0000259" key="5">
    <source>
        <dbReference type="PROSITE" id="PS51464"/>
    </source>
</evidence>
<dbReference type="RefSeq" id="WP_264714126.1">
    <property type="nucleotide sequence ID" value="NZ_JAPDNT010000008.1"/>
</dbReference>
<keyword evidence="7" id="KW-1185">Reference proteome</keyword>
<dbReference type="PANTHER" id="PTHR30514">
    <property type="entry name" value="GLUCOKINASE"/>
    <property type="match status" value="1"/>
</dbReference>
<dbReference type="InterPro" id="IPR047640">
    <property type="entry name" value="RpiR-like"/>
</dbReference>
<dbReference type="PROSITE" id="PS51464">
    <property type="entry name" value="SIS"/>
    <property type="match status" value="1"/>
</dbReference>
<dbReference type="AlphaFoldDB" id="A0AA42CI08"/>
<dbReference type="InterPro" id="IPR035472">
    <property type="entry name" value="RpiR-like_SIS"/>
</dbReference>
<evidence type="ECO:0000256" key="2">
    <source>
        <dbReference type="ARBA" id="ARBA00023125"/>
    </source>
</evidence>
<dbReference type="PANTHER" id="PTHR30514:SF18">
    <property type="entry name" value="RPIR-FAMILY TRANSCRIPTIONAL REGULATOR"/>
    <property type="match status" value="1"/>
</dbReference>
<dbReference type="Proteomes" id="UP001165679">
    <property type="component" value="Unassembled WGS sequence"/>
</dbReference>
<dbReference type="InterPro" id="IPR009057">
    <property type="entry name" value="Homeodomain-like_sf"/>
</dbReference>
<dbReference type="PROSITE" id="PS51071">
    <property type="entry name" value="HTH_RPIR"/>
    <property type="match status" value="1"/>
</dbReference>
<dbReference type="InterPro" id="IPR001347">
    <property type="entry name" value="SIS_dom"/>
</dbReference>
<dbReference type="GO" id="GO:0003677">
    <property type="term" value="F:DNA binding"/>
    <property type="evidence" value="ECO:0007669"/>
    <property type="project" value="UniProtKB-KW"/>
</dbReference>
<dbReference type="Gene3D" id="1.10.10.10">
    <property type="entry name" value="Winged helix-like DNA-binding domain superfamily/Winged helix DNA-binding domain"/>
    <property type="match status" value="1"/>
</dbReference>
<feature type="domain" description="HTH rpiR-type" evidence="4">
    <location>
        <begin position="15"/>
        <end position="91"/>
    </location>
</feature>
<evidence type="ECO:0000313" key="7">
    <source>
        <dbReference type="Proteomes" id="UP001165679"/>
    </source>
</evidence>
<keyword evidence="3" id="KW-0804">Transcription</keyword>
<proteinExistence type="predicted"/>
<accession>A0AA42CI08</accession>
<dbReference type="GO" id="GO:0003700">
    <property type="term" value="F:DNA-binding transcription factor activity"/>
    <property type="evidence" value="ECO:0007669"/>
    <property type="project" value="InterPro"/>
</dbReference>
<evidence type="ECO:0000256" key="3">
    <source>
        <dbReference type="ARBA" id="ARBA00023163"/>
    </source>
</evidence>
<reference evidence="6" key="2">
    <citation type="submission" date="2022-10" db="EMBL/GenBank/DDBJ databases">
        <authorList>
            <person name="Trinh H.N."/>
        </authorList>
    </citation>
    <scope>NUCLEOTIDE SEQUENCE</scope>
    <source>
        <strain evidence="6">RN2-1</strain>
    </source>
</reference>
<dbReference type="InterPro" id="IPR036388">
    <property type="entry name" value="WH-like_DNA-bd_sf"/>
</dbReference>
<dbReference type="EMBL" id="JAPDNT010000008">
    <property type="protein sequence ID" value="MCW3475415.1"/>
    <property type="molecule type" value="Genomic_DNA"/>
</dbReference>
<dbReference type="Pfam" id="PF01380">
    <property type="entry name" value="SIS"/>
    <property type="match status" value="1"/>
</dbReference>
<dbReference type="CDD" id="cd05013">
    <property type="entry name" value="SIS_RpiR"/>
    <property type="match status" value="1"/>
</dbReference>
<feature type="domain" description="SIS" evidence="5">
    <location>
        <begin position="138"/>
        <end position="284"/>
    </location>
</feature>
<dbReference type="Gene3D" id="3.40.50.10490">
    <property type="entry name" value="Glucose-6-phosphate isomerase like protein, domain 1"/>
    <property type="match status" value="1"/>
</dbReference>
<dbReference type="InterPro" id="IPR046348">
    <property type="entry name" value="SIS_dom_sf"/>
</dbReference>
<keyword evidence="2" id="KW-0238">DNA-binding</keyword>
<dbReference type="GO" id="GO:1901135">
    <property type="term" value="P:carbohydrate derivative metabolic process"/>
    <property type="evidence" value="ECO:0007669"/>
    <property type="project" value="InterPro"/>
</dbReference>
<dbReference type="GO" id="GO:0097367">
    <property type="term" value="F:carbohydrate derivative binding"/>
    <property type="evidence" value="ECO:0007669"/>
    <property type="project" value="InterPro"/>
</dbReference>
<dbReference type="Pfam" id="PF01418">
    <property type="entry name" value="HTH_6"/>
    <property type="match status" value="1"/>
</dbReference>
<organism evidence="6 7">
    <name type="scientific">Limobrevibacterium gyesilva</name>
    <dbReference type="NCBI Taxonomy" id="2991712"/>
    <lineage>
        <taxon>Bacteria</taxon>
        <taxon>Pseudomonadati</taxon>
        <taxon>Pseudomonadota</taxon>
        <taxon>Alphaproteobacteria</taxon>
        <taxon>Acetobacterales</taxon>
        <taxon>Acetobacteraceae</taxon>
        <taxon>Limobrevibacterium</taxon>
    </lineage>
</organism>
<protein>
    <submittedName>
        <fullName evidence="6">MurR/RpiR family transcriptional regulator</fullName>
    </submittedName>
</protein>
<dbReference type="SUPFAM" id="SSF53697">
    <property type="entry name" value="SIS domain"/>
    <property type="match status" value="1"/>
</dbReference>
<evidence type="ECO:0000313" key="6">
    <source>
        <dbReference type="EMBL" id="MCW3475415.1"/>
    </source>
</evidence>
<sequence>MPHNKTERAHPDRDDPYARRLREHRDDLTDAMLRVLRFIDENRVVALASSAAELARRTRTSDATVIRAVQTLGFSGLPELRQVLTTSLQPGATPVTGMRRTLAEAGHNAGRAIATVLETSADGLKQLSSPAIRTQIGAAAALLHPAERLIVFGIGPSAPIAQYAAFLLRRTGRKAETLDRTGTELADQMLALSRTDALLILAYGPAYREVIAVLDEAERLGIPVVLVTDTPDPDIAGRASLSIQAPRGRAEHFALHGITLVCLEALVLALAASAEHETIATLERLDELRGAIGGTRR</sequence>
<comment type="caution">
    <text evidence="6">The sequence shown here is derived from an EMBL/GenBank/DDBJ whole genome shotgun (WGS) entry which is preliminary data.</text>
</comment>
<dbReference type="SUPFAM" id="SSF46689">
    <property type="entry name" value="Homeodomain-like"/>
    <property type="match status" value="1"/>
</dbReference>
<evidence type="ECO:0000256" key="1">
    <source>
        <dbReference type="ARBA" id="ARBA00023015"/>
    </source>
</evidence>
<name>A0AA42CI08_9PROT</name>
<reference evidence="6" key="1">
    <citation type="submission" date="2022-09" db="EMBL/GenBank/DDBJ databases">
        <title>Rhodovastum sp. nov. RN2-1 isolated from soil in Seongnam, South Korea.</title>
        <authorList>
            <person name="Le N.T."/>
        </authorList>
    </citation>
    <scope>NUCLEOTIDE SEQUENCE</scope>
    <source>
        <strain evidence="6">RN2-1</strain>
    </source>
</reference>